<dbReference type="EMBL" id="CAKOFQ010007531">
    <property type="protein sequence ID" value="CAH2003127.1"/>
    <property type="molecule type" value="Genomic_DNA"/>
</dbReference>
<organism evidence="3 4">
    <name type="scientific">Acanthoscelides obtectus</name>
    <name type="common">Bean weevil</name>
    <name type="synonym">Bruchus obtectus</name>
    <dbReference type="NCBI Taxonomy" id="200917"/>
    <lineage>
        <taxon>Eukaryota</taxon>
        <taxon>Metazoa</taxon>
        <taxon>Ecdysozoa</taxon>
        <taxon>Arthropoda</taxon>
        <taxon>Hexapoda</taxon>
        <taxon>Insecta</taxon>
        <taxon>Pterygota</taxon>
        <taxon>Neoptera</taxon>
        <taxon>Endopterygota</taxon>
        <taxon>Coleoptera</taxon>
        <taxon>Polyphaga</taxon>
        <taxon>Cucujiformia</taxon>
        <taxon>Chrysomeloidea</taxon>
        <taxon>Chrysomelidae</taxon>
        <taxon>Bruchinae</taxon>
        <taxon>Bruchini</taxon>
        <taxon>Acanthoscelides</taxon>
    </lineage>
</organism>
<evidence type="ECO:0000313" key="2">
    <source>
        <dbReference type="EMBL" id="CAH1993167.1"/>
    </source>
</evidence>
<comment type="caution">
    <text evidence="3">The sequence shown here is derived from an EMBL/GenBank/DDBJ whole genome shotgun (WGS) entry which is preliminary data.</text>
</comment>
<sequence length="138" mass="15994">MMRPSFENKEEVSSVCMEEKNKDTENLHEGDVHLASMSIVLNKDSESNAKVSEHTCELRTPTIPVPQQSPLVVKVINDRHLQTSKHRVLQGKRKRIEEQSSKEGLTSLKRKLLEEEAARNKEHHEQKIKIEPELHEKR</sequence>
<evidence type="ECO:0000313" key="3">
    <source>
        <dbReference type="EMBL" id="CAH2003127.1"/>
    </source>
</evidence>
<dbReference type="EMBL" id="CAKOFQ010007165">
    <property type="protein sequence ID" value="CAH1993167.1"/>
    <property type="molecule type" value="Genomic_DNA"/>
</dbReference>
<keyword evidence="4" id="KW-1185">Reference proteome</keyword>
<reference evidence="3" key="1">
    <citation type="submission" date="2022-03" db="EMBL/GenBank/DDBJ databases">
        <authorList>
            <person name="Sayadi A."/>
        </authorList>
    </citation>
    <scope>NUCLEOTIDE SEQUENCE</scope>
</reference>
<feature type="compositionally biased region" description="Basic residues" evidence="1">
    <location>
        <begin position="84"/>
        <end position="94"/>
    </location>
</feature>
<dbReference type="Proteomes" id="UP001152888">
    <property type="component" value="Unassembled WGS sequence"/>
</dbReference>
<evidence type="ECO:0000313" key="4">
    <source>
        <dbReference type="Proteomes" id="UP001152888"/>
    </source>
</evidence>
<feature type="region of interest" description="Disordered" evidence="1">
    <location>
        <begin position="118"/>
        <end position="138"/>
    </location>
</feature>
<feature type="region of interest" description="Disordered" evidence="1">
    <location>
        <begin position="84"/>
        <end position="104"/>
    </location>
</feature>
<evidence type="ECO:0000256" key="1">
    <source>
        <dbReference type="SAM" id="MobiDB-lite"/>
    </source>
</evidence>
<dbReference type="AlphaFoldDB" id="A0A9P0M1U6"/>
<name>A0A9P0M1U6_ACAOB</name>
<proteinExistence type="predicted"/>
<gene>
    <name evidence="2" type="ORF">ACAOBT_LOCUS21350</name>
    <name evidence="3" type="ORF">ACAOBT_LOCUS27196</name>
</gene>
<accession>A0A9P0M1U6</accession>
<protein>
    <submittedName>
        <fullName evidence="3">Uncharacterized protein</fullName>
    </submittedName>
</protein>
<feature type="region of interest" description="Disordered" evidence="1">
    <location>
        <begin position="1"/>
        <end position="29"/>
    </location>
</feature>